<dbReference type="SMART" id="SM00220">
    <property type="entry name" value="S_TKc"/>
    <property type="match status" value="1"/>
</dbReference>
<organism evidence="12 13">
    <name type="scientific">Lentzea alba</name>
    <dbReference type="NCBI Taxonomy" id="2714351"/>
    <lineage>
        <taxon>Bacteria</taxon>
        <taxon>Bacillati</taxon>
        <taxon>Actinomycetota</taxon>
        <taxon>Actinomycetes</taxon>
        <taxon>Pseudonocardiales</taxon>
        <taxon>Pseudonocardiaceae</taxon>
        <taxon>Lentzea</taxon>
    </lineage>
</organism>
<dbReference type="AlphaFoldDB" id="A0A7C9RRQ2"/>
<dbReference type="Gene3D" id="1.10.510.10">
    <property type="entry name" value="Transferase(Phosphotransferase) domain 1"/>
    <property type="match status" value="1"/>
</dbReference>
<dbReference type="PROSITE" id="PS00107">
    <property type="entry name" value="PROTEIN_KINASE_ATP"/>
    <property type="match status" value="1"/>
</dbReference>
<evidence type="ECO:0000256" key="1">
    <source>
        <dbReference type="ARBA" id="ARBA00022679"/>
    </source>
</evidence>
<reference evidence="12 13" key="1">
    <citation type="submission" date="2020-03" db="EMBL/GenBank/DDBJ databases">
        <title>Isolation and identification of active actinomycetes.</title>
        <authorList>
            <person name="Sun X."/>
        </authorList>
    </citation>
    <scope>NUCLEOTIDE SEQUENCE [LARGE SCALE GENOMIC DNA]</scope>
    <source>
        <strain evidence="12 13">NEAU-D13</strain>
    </source>
</reference>
<dbReference type="PROSITE" id="PS50011">
    <property type="entry name" value="PROTEIN_KINASE_DOM"/>
    <property type="match status" value="1"/>
</dbReference>
<dbReference type="Pfam" id="PF00069">
    <property type="entry name" value="Pkinase"/>
    <property type="match status" value="1"/>
</dbReference>
<evidence type="ECO:0000256" key="4">
    <source>
        <dbReference type="ARBA" id="ARBA00022840"/>
    </source>
</evidence>
<keyword evidence="13" id="KW-1185">Reference proteome</keyword>
<comment type="catalytic activity">
    <reaction evidence="8">
        <text>L-threonyl-[protein] + ATP = O-phospho-L-threonyl-[protein] + ADP + H(+)</text>
        <dbReference type="Rhea" id="RHEA:46608"/>
        <dbReference type="Rhea" id="RHEA-COMP:11060"/>
        <dbReference type="Rhea" id="RHEA-COMP:11605"/>
        <dbReference type="ChEBI" id="CHEBI:15378"/>
        <dbReference type="ChEBI" id="CHEBI:30013"/>
        <dbReference type="ChEBI" id="CHEBI:30616"/>
        <dbReference type="ChEBI" id="CHEBI:61977"/>
        <dbReference type="ChEBI" id="CHEBI:456216"/>
        <dbReference type="EC" id="2.7.12.2"/>
    </reaction>
</comment>
<comment type="catalytic activity">
    <reaction evidence="7">
        <text>L-seryl-[protein] + ATP = O-phospho-L-seryl-[protein] + ADP + H(+)</text>
        <dbReference type="Rhea" id="RHEA:17989"/>
        <dbReference type="Rhea" id="RHEA-COMP:9863"/>
        <dbReference type="Rhea" id="RHEA-COMP:11604"/>
        <dbReference type="ChEBI" id="CHEBI:15378"/>
        <dbReference type="ChEBI" id="CHEBI:29999"/>
        <dbReference type="ChEBI" id="CHEBI:30616"/>
        <dbReference type="ChEBI" id="CHEBI:83421"/>
        <dbReference type="ChEBI" id="CHEBI:456216"/>
        <dbReference type="EC" id="2.7.12.2"/>
    </reaction>
</comment>
<evidence type="ECO:0000259" key="11">
    <source>
        <dbReference type="PROSITE" id="PS50011"/>
    </source>
</evidence>
<evidence type="ECO:0000256" key="3">
    <source>
        <dbReference type="ARBA" id="ARBA00022777"/>
    </source>
</evidence>
<comment type="catalytic activity">
    <reaction evidence="9">
        <text>L-tyrosyl-[protein] + ATP = O-phospho-L-tyrosyl-[protein] + ADP + H(+)</text>
        <dbReference type="Rhea" id="RHEA:10596"/>
        <dbReference type="Rhea" id="RHEA-COMP:10136"/>
        <dbReference type="Rhea" id="RHEA-COMP:20101"/>
        <dbReference type="ChEBI" id="CHEBI:15378"/>
        <dbReference type="ChEBI" id="CHEBI:30616"/>
        <dbReference type="ChEBI" id="CHEBI:46858"/>
        <dbReference type="ChEBI" id="CHEBI:61978"/>
        <dbReference type="ChEBI" id="CHEBI:456216"/>
        <dbReference type="EC" id="2.7.12.2"/>
    </reaction>
</comment>
<sequence>MRSEFSFTDDAGAEWSFDERAEIGGGGMGQVFTGTGEDGTAVAVKRVRLLHRAEKHERQRGREAEIVERLMRSGGDTTNLVLPLGYRFLDDDLLIVMPLADESLAKTLTRGPFGIDAGVDVVRQIALGLVQLETLKISHRDLKPGNVLRFGTTWKITDFGLSRDLAESTATYTLAGGGTLPYMAPELWDSPMSWSPKTDLYALGVLAFEVFTGRLPFNGPLERDLKRQHLHEAPPALTGVPSKIGRLVVRLLQKDPAHRHQNARAVVEVLDRYLESTRREQDPLADAAYAVERRLLEDQAAGSVAAATEERRADLRRQAVADLDDVLADAYDDLLAALPDLRIDQETRTVVMGGLRIVFETREPLHLSEHDDGRKAVLLGVVRRDAAQRAQATVYAHLSYGRVEEGRMGWTFTWPDPLEIDRQPLDAAAVLDIVRSAAEKFAARS</sequence>
<dbReference type="EC" id="2.7.12.2" evidence="6"/>
<evidence type="ECO:0000256" key="8">
    <source>
        <dbReference type="ARBA" id="ARBA00049299"/>
    </source>
</evidence>
<feature type="domain" description="Protein kinase" evidence="11">
    <location>
        <begin position="17"/>
        <end position="274"/>
    </location>
</feature>
<comment type="caution">
    <text evidence="12">The sequence shown here is derived from an EMBL/GenBank/DDBJ whole genome shotgun (WGS) entry which is preliminary data.</text>
</comment>
<evidence type="ECO:0000256" key="2">
    <source>
        <dbReference type="ARBA" id="ARBA00022741"/>
    </source>
</evidence>
<dbReference type="CDD" id="cd14014">
    <property type="entry name" value="STKc_PknB_like"/>
    <property type="match status" value="1"/>
</dbReference>
<dbReference type="Gene3D" id="3.30.200.20">
    <property type="entry name" value="Phosphorylase Kinase, domain 1"/>
    <property type="match status" value="1"/>
</dbReference>
<dbReference type="GO" id="GO:0004672">
    <property type="term" value="F:protein kinase activity"/>
    <property type="evidence" value="ECO:0007669"/>
    <property type="project" value="InterPro"/>
</dbReference>
<evidence type="ECO:0000313" key="13">
    <source>
        <dbReference type="Proteomes" id="UP000481360"/>
    </source>
</evidence>
<proteinExistence type="inferred from homology"/>
<comment type="similarity">
    <text evidence="5">Belongs to the protein kinase superfamily. STE Ser/Thr protein kinase family. MAP kinase kinase subfamily.</text>
</comment>
<keyword evidence="4 10" id="KW-0067">ATP-binding</keyword>
<evidence type="ECO:0000256" key="5">
    <source>
        <dbReference type="ARBA" id="ARBA00038035"/>
    </source>
</evidence>
<dbReference type="GO" id="GO:0005524">
    <property type="term" value="F:ATP binding"/>
    <property type="evidence" value="ECO:0007669"/>
    <property type="project" value="UniProtKB-UniRule"/>
</dbReference>
<dbReference type="PANTHER" id="PTHR48013">
    <property type="entry name" value="DUAL SPECIFICITY MITOGEN-ACTIVATED PROTEIN KINASE KINASE 5-RELATED"/>
    <property type="match status" value="1"/>
</dbReference>
<protein>
    <recommendedName>
        <fullName evidence="6">mitogen-activated protein kinase kinase</fullName>
        <ecNumber evidence="6">2.7.12.2</ecNumber>
    </recommendedName>
</protein>
<name>A0A7C9RRQ2_9PSEU</name>
<dbReference type="Proteomes" id="UP000481360">
    <property type="component" value="Unassembled WGS sequence"/>
</dbReference>
<feature type="binding site" evidence="10">
    <location>
        <position position="45"/>
    </location>
    <ligand>
        <name>ATP</name>
        <dbReference type="ChEBI" id="CHEBI:30616"/>
    </ligand>
</feature>
<gene>
    <name evidence="12" type="ORF">G7043_16055</name>
</gene>
<dbReference type="EMBL" id="JAAMPJ010000004">
    <property type="protein sequence ID" value="NGY60443.1"/>
    <property type="molecule type" value="Genomic_DNA"/>
</dbReference>
<evidence type="ECO:0000256" key="10">
    <source>
        <dbReference type="PROSITE-ProRule" id="PRU10141"/>
    </source>
</evidence>
<keyword evidence="3 12" id="KW-0418">Kinase</keyword>
<evidence type="ECO:0000256" key="6">
    <source>
        <dbReference type="ARBA" id="ARBA00038999"/>
    </source>
</evidence>
<dbReference type="PANTHER" id="PTHR48013:SF9">
    <property type="entry name" value="DUAL SPECIFICITY MITOGEN-ACTIVATED PROTEIN KINASE KINASE 5"/>
    <property type="match status" value="1"/>
</dbReference>
<dbReference type="SUPFAM" id="SSF56112">
    <property type="entry name" value="Protein kinase-like (PK-like)"/>
    <property type="match status" value="1"/>
</dbReference>
<dbReference type="InterPro" id="IPR017441">
    <property type="entry name" value="Protein_kinase_ATP_BS"/>
</dbReference>
<dbReference type="InterPro" id="IPR000719">
    <property type="entry name" value="Prot_kinase_dom"/>
</dbReference>
<evidence type="ECO:0000313" key="12">
    <source>
        <dbReference type="EMBL" id="NGY60443.1"/>
    </source>
</evidence>
<evidence type="ECO:0000256" key="7">
    <source>
        <dbReference type="ARBA" id="ARBA00049014"/>
    </source>
</evidence>
<dbReference type="RefSeq" id="WP_166046478.1">
    <property type="nucleotide sequence ID" value="NZ_JAAMPJ010000004.1"/>
</dbReference>
<dbReference type="InterPro" id="IPR011009">
    <property type="entry name" value="Kinase-like_dom_sf"/>
</dbReference>
<accession>A0A7C9RRQ2</accession>
<evidence type="ECO:0000256" key="9">
    <source>
        <dbReference type="ARBA" id="ARBA00051693"/>
    </source>
</evidence>
<keyword evidence="1" id="KW-0808">Transferase</keyword>
<keyword evidence="2 10" id="KW-0547">Nucleotide-binding</keyword>